<evidence type="ECO:0000313" key="2">
    <source>
        <dbReference type="EMBL" id="VVC75632.1"/>
    </source>
</evidence>
<gene>
    <name evidence="2" type="ORF">AQUSIP_09220</name>
</gene>
<dbReference type="EMBL" id="LR699119">
    <property type="protein sequence ID" value="VVC75632.1"/>
    <property type="molecule type" value="Genomic_DNA"/>
</dbReference>
<reference evidence="2 3" key="1">
    <citation type="submission" date="2019-08" db="EMBL/GenBank/DDBJ databases">
        <authorList>
            <person name="Guy L."/>
        </authorList>
    </citation>
    <scope>NUCLEOTIDE SEQUENCE [LARGE SCALE GENOMIC DNA]</scope>
    <source>
        <strain evidence="2 3">SGT-108</strain>
    </source>
</reference>
<dbReference type="Gene3D" id="3.30.70.790">
    <property type="entry name" value="UreE, C-terminal domain"/>
    <property type="match status" value="1"/>
</dbReference>
<proteinExistence type="predicted"/>
<dbReference type="OrthoDB" id="9814654at2"/>
<dbReference type="Proteomes" id="UP000324194">
    <property type="component" value="Chromosome 1"/>
</dbReference>
<evidence type="ECO:0000259" key="1">
    <source>
        <dbReference type="Pfam" id="PF09413"/>
    </source>
</evidence>
<name>A0A5E4PGM6_9COXI</name>
<dbReference type="InterPro" id="IPR018551">
    <property type="entry name" value="DUF2007"/>
</dbReference>
<dbReference type="Pfam" id="PF09413">
    <property type="entry name" value="DUF2007"/>
    <property type="match status" value="1"/>
</dbReference>
<dbReference type="AlphaFoldDB" id="A0A5E4PGM6"/>
<dbReference type="InterPro" id="IPR011322">
    <property type="entry name" value="N-reg_PII-like_a/b"/>
</dbReference>
<accession>A0A5E4PGM6</accession>
<sequence>MEKIFSSQDITLVSFYQAMLEDNGIASIIKNYYLSGGVGDLPANACVPELWVLDDNQAQAARELLRGKTGAPWQCDCGEQMAAQFSQCWKCGRVREK</sequence>
<feature type="domain" description="DUF2007" evidence="1">
    <location>
        <begin position="1"/>
        <end position="66"/>
    </location>
</feature>
<dbReference type="SUPFAM" id="SSF54913">
    <property type="entry name" value="GlnB-like"/>
    <property type="match status" value="1"/>
</dbReference>
<protein>
    <recommendedName>
        <fullName evidence="1">DUF2007 domain-containing protein</fullName>
    </recommendedName>
</protein>
<keyword evidence="3" id="KW-1185">Reference proteome</keyword>
<dbReference type="RefSeq" id="WP_148338923.1">
    <property type="nucleotide sequence ID" value="NZ_LR699119.1"/>
</dbReference>
<evidence type="ECO:0000313" key="3">
    <source>
        <dbReference type="Proteomes" id="UP000324194"/>
    </source>
</evidence>
<organism evidence="2 3">
    <name type="scientific">Aquicella siphonis</name>
    <dbReference type="NCBI Taxonomy" id="254247"/>
    <lineage>
        <taxon>Bacteria</taxon>
        <taxon>Pseudomonadati</taxon>
        <taxon>Pseudomonadota</taxon>
        <taxon>Gammaproteobacteria</taxon>
        <taxon>Legionellales</taxon>
        <taxon>Coxiellaceae</taxon>
        <taxon>Aquicella</taxon>
    </lineage>
</organism>
<dbReference type="KEGG" id="asip:AQUSIP_09220"/>